<protein>
    <submittedName>
        <fullName evidence="1">Uncharacterized protein</fullName>
    </submittedName>
</protein>
<dbReference type="EMBL" id="LT629770">
    <property type="protein sequence ID" value="SDT09268.1"/>
    <property type="molecule type" value="Genomic_DNA"/>
</dbReference>
<reference evidence="1 3" key="1">
    <citation type="submission" date="2016-10" db="EMBL/GenBank/DDBJ databases">
        <authorList>
            <person name="de Groot N.N."/>
        </authorList>
    </citation>
    <scope>NUCLEOTIDE SEQUENCE [LARGE SCALE GENOMIC DNA]</scope>
    <source>
        <strain evidence="1 3">DSM 15019</strain>
    </source>
</reference>
<evidence type="ECO:0000313" key="1">
    <source>
        <dbReference type="EMBL" id="SDR71760.1"/>
    </source>
</evidence>
<evidence type="ECO:0000313" key="3">
    <source>
        <dbReference type="Proteomes" id="UP000182126"/>
    </source>
</evidence>
<name>A0A1H1LBM1_9MICO</name>
<dbReference type="AlphaFoldDB" id="A0A1H1LBM1"/>
<evidence type="ECO:0000313" key="2">
    <source>
        <dbReference type="EMBL" id="SDT09268.1"/>
    </source>
</evidence>
<dbReference type="EMBL" id="LT629770">
    <property type="protein sequence ID" value="SDR71760.1"/>
    <property type="molecule type" value="Genomic_DNA"/>
</dbReference>
<accession>A0A1H1LBM1</accession>
<organism evidence="1 3">
    <name type="scientific">Microbacterium paraoxydans</name>
    <dbReference type="NCBI Taxonomy" id="199592"/>
    <lineage>
        <taxon>Bacteria</taxon>
        <taxon>Bacillati</taxon>
        <taxon>Actinomycetota</taxon>
        <taxon>Actinomycetes</taxon>
        <taxon>Micrococcales</taxon>
        <taxon>Microbacteriaceae</taxon>
        <taxon>Microbacterium</taxon>
    </lineage>
</organism>
<dbReference type="Proteomes" id="UP000182126">
    <property type="component" value="Chromosome I"/>
</dbReference>
<dbReference type="RefSeq" id="WP_157546936.1">
    <property type="nucleotide sequence ID" value="NZ_LT629770.1"/>
</dbReference>
<sequence>MSAPTPVADRLHARTDNPRRAYCGTTDAPKFAHDLRTVTCPNCAAAIRADKETTP</sequence>
<proteinExistence type="predicted"/>
<gene>
    <name evidence="1" type="ORF">SAMN04489809_0059</name>
    <name evidence="2" type="ORF">SAMN04489809_3494</name>
</gene>
<dbReference type="GeneID" id="43327351"/>